<dbReference type="CDD" id="cd03811">
    <property type="entry name" value="GT4_GT28_WabH-like"/>
    <property type="match status" value="1"/>
</dbReference>
<dbReference type="Proteomes" id="UP000325788">
    <property type="component" value="Unassembled WGS sequence"/>
</dbReference>
<keyword evidence="3" id="KW-0808">Transferase</keyword>
<feature type="domain" description="Glycosyl transferase family 1" evidence="1">
    <location>
        <begin position="155"/>
        <end position="288"/>
    </location>
</feature>
<gene>
    <name evidence="3" type="ORF">F4W09_07835</name>
</gene>
<dbReference type="GO" id="GO:0016757">
    <property type="term" value="F:glycosyltransferase activity"/>
    <property type="evidence" value="ECO:0007669"/>
    <property type="project" value="InterPro"/>
</dbReference>
<proteinExistence type="predicted"/>
<accession>A0A5N4WJ18</accession>
<protein>
    <submittedName>
        <fullName evidence="3">Glycosyltransferase</fullName>
    </submittedName>
</protein>
<name>A0A5N4WJ18_9GAMM</name>
<dbReference type="AlphaFoldDB" id="A0A5N4WJ18"/>
<evidence type="ECO:0000313" key="3">
    <source>
        <dbReference type="EMBL" id="KAB1855709.1"/>
    </source>
</evidence>
<dbReference type="Pfam" id="PF00534">
    <property type="entry name" value="Glycos_transf_1"/>
    <property type="match status" value="1"/>
</dbReference>
<evidence type="ECO:0000313" key="4">
    <source>
        <dbReference type="Proteomes" id="UP000325788"/>
    </source>
</evidence>
<organism evidence="3 4">
    <name type="scientific">Acinetobacter tandoii</name>
    <dbReference type="NCBI Taxonomy" id="202954"/>
    <lineage>
        <taxon>Bacteria</taxon>
        <taxon>Pseudomonadati</taxon>
        <taxon>Pseudomonadota</taxon>
        <taxon>Gammaproteobacteria</taxon>
        <taxon>Moraxellales</taxon>
        <taxon>Moraxellaceae</taxon>
        <taxon>Acinetobacter</taxon>
    </lineage>
</organism>
<dbReference type="Gene3D" id="3.40.50.2000">
    <property type="entry name" value="Glycogen Phosphorylase B"/>
    <property type="match status" value="2"/>
</dbReference>
<sequence length="327" mass="36707">MNITLVMASDEEGGLEKHVLELAEGLAEFHQVSLIAHQKYQSQLSKKVNFVVFDMSGSRYNPWTKYQLKKVILATQPDILHAHASKTAKLLQGMLKQFSFPSVVTVHGKKKSNQAYFAFDHMIAVSRSVAETLNQPNKTTVIYNGTKITVSPTPFQKNRKFIAIGRLNSVKGFDLLLEAWKYIPHSLSIVGEGEERSKLEQLIQQYQLSNRVSLLGYRSDIHTLINEHEALIVSSLREGGPYTLAESLLLNRPVLGTDVGMMAEFVPAEFLCEAGSSNALNTLLQHYLQVEAPFMDFASAYAMAQEQLTFQKMIEHTLQIYQSLLVS</sequence>
<evidence type="ECO:0000259" key="2">
    <source>
        <dbReference type="Pfam" id="PF13439"/>
    </source>
</evidence>
<reference evidence="3 4" key="1">
    <citation type="submission" date="2019-09" db="EMBL/GenBank/DDBJ databases">
        <title>Draft genome sequence of Acinetobacter tandoii W4-4-4 isolated from environmental water sample.</title>
        <authorList>
            <person name="Wee S.K."/>
            <person name="Yan B."/>
            <person name="Mustaffa S.B."/>
            <person name="Yap E.P.H."/>
        </authorList>
    </citation>
    <scope>NUCLEOTIDE SEQUENCE [LARGE SCALE GENOMIC DNA]</scope>
    <source>
        <strain evidence="3 4">W4-4-4</strain>
    </source>
</reference>
<feature type="domain" description="Glycosyltransferase subfamily 4-like N-terminal" evidence="2">
    <location>
        <begin position="13"/>
        <end position="146"/>
    </location>
</feature>
<dbReference type="RefSeq" id="WP_016168205.1">
    <property type="nucleotide sequence ID" value="NZ_BBNK01000003.1"/>
</dbReference>
<dbReference type="GO" id="GO:1901135">
    <property type="term" value="P:carbohydrate derivative metabolic process"/>
    <property type="evidence" value="ECO:0007669"/>
    <property type="project" value="UniProtKB-ARBA"/>
</dbReference>
<dbReference type="PANTHER" id="PTHR12526:SF630">
    <property type="entry name" value="GLYCOSYLTRANSFERASE"/>
    <property type="match status" value="1"/>
</dbReference>
<dbReference type="EMBL" id="VXLD01000004">
    <property type="protein sequence ID" value="KAB1855709.1"/>
    <property type="molecule type" value="Genomic_DNA"/>
</dbReference>
<dbReference type="SUPFAM" id="SSF53756">
    <property type="entry name" value="UDP-Glycosyltransferase/glycogen phosphorylase"/>
    <property type="match status" value="1"/>
</dbReference>
<comment type="caution">
    <text evidence="3">The sequence shown here is derived from an EMBL/GenBank/DDBJ whole genome shotgun (WGS) entry which is preliminary data.</text>
</comment>
<dbReference type="PANTHER" id="PTHR12526">
    <property type="entry name" value="GLYCOSYLTRANSFERASE"/>
    <property type="match status" value="1"/>
</dbReference>
<dbReference type="Pfam" id="PF13439">
    <property type="entry name" value="Glyco_transf_4"/>
    <property type="match status" value="1"/>
</dbReference>
<dbReference type="InterPro" id="IPR028098">
    <property type="entry name" value="Glyco_trans_4-like_N"/>
</dbReference>
<evidence type="ECO:0000259" key="1">
    <source>
        <dbReference type="Pfam" id="PF00534"/>
    </source>
</evidence>
<dbReference type="InterPro" id="IPR001296">
    <property type="entry name" value="Glyco_trans_1"/>
</dbReference>